<proteinExistence type="predicted"/>
<sequence length="122" mass="13786">MLLYIFIILAVASSFAEADQYVCFDSSKFGDALHPIDVKCRTEIKSLPKRSQRLNACYIAFLSCYLRELGMQNAAKGIDHKKTLTLLKGFNIEAYLDCFSEQCPENAKVRNEFVRSSVDACD</sequence>
<name>T1IHF4_STRMM</name>
<evidence type="ECO:0000256" key="1">
    <source>
        <dbReference type="SAM" id="SignalP"/>
    </source>
</evidence>
<feature type="chain" id="PRO_5004589789" evidence="1">
    <location>
        <begin position="19"/>
        <end position="122"/>
    </location>
</feature>
<reference evidence="3" key="1">
    <citation type="submission" date="2011-05" db="EMBL/GenBank/DDBJ databases">
        <authorList>
            <person name="Richards S.R."/>
            <person name="Qu J."/>
            <person name="Jiang H."/>
            <person name="Jhangiani S.N."/>
            <person name="Agravi P."/>
            <person name="Goodspeed R."/>
            <person name="Gross S."/>
            <person name="Mandapat C."/>
            <person name="Jackson L."/>
            <person name="Mathew T."/>
            <person name="Pu L."/>
            <person name="Thornton R."/>
            <person name="Saada N."/>
            <person name="Wilczek-Boney K.B."/>
            <person name="Lee S."/>
            <person name="Kovar C."/>
            <person name="Wu Y."/>
            <person name="Scherer S.E."/>
            <person name="Worley K.C."/>
            <person name="Muzny D.M."/>
            <person name="Gibbs R."/>
        </authorList>
    </citation>
    <scope>NUCLEOTIDE SEQUENCE</scope>
    <source>
        <strain evidence="3">Brora</strain>
    </source>
</reference>
<dbReference type="PhylomeDB" id="T1IHF4"/>
<dbReference type="AlphaFoldDB" id="T1IHF4"/>
<evidence type="ECO:0000313" key="2">
    <source>
        <dbReference type="EnsemblMetazoa" id="SMAR000268-PA"/>
    </source>
</evidence>
<accession>T1IHF4</accession>
<dbReference type="EMBL" id="JH429903">
    <property type="status" value="NOT_ANNOTATED_CDS"/>
    <property type="molecule type" value="Genomic_DNA"/>
</dbReference>
<dbReference type="HOGENOM" id="CLU_2029597_0_0_1"/>
<dbReference type="EnsemblMetazoa" id="SMAR000268-RA">
    <property type="protein sequence ID" value="SMAR000268-PA"/>
    <property type="gene ID" value="SMAR000268"/>
</dbReference>
<organism evidence="2 3">
    <name type="scientific">Strigamia maritima</name>
    <name type="common">European centipede</name>
    <name type="synonym">Geophilus maritimus</name>
    <dbReference type="NCBI Taxonomy" id="126957"/>
    <lineage>
        <taxon>Eukaryota</taxon>
        <taxon>Metazoa</taxon>
        <taxon>Ecdysozoa</taxon>
        <taxon>Arthropoda</taxon>
        <taxon>Myriapoda</taxon>
        <taxon>Chilopoda</taxon>
        <taxon>Pleurostigmophora</taxon>
        <taxon>Geophilomorpha</taxon>
        <taxon>Linotaeniidae</taxon>
        <taxon>Strigamia</taxon>
    </lineage>
</organism>
<keyword evidence="3" id="KW-1185">Reference proteome</keyword>
<reference evidence="2" key="2">
    <citation type="submission" date="2015-02" db="UniProtKB">
        <authorList>
            <consortium name="EnsemblMetazoa"/>
        </authorList>
    </citation>
    <scope>IDENTIFICATION</scope>
</reference>
<protein>
    <submittedName>
        <fullName evidence="2">Uncharacterized protein</fullName>
    </submittedName>
</protein>
<feature type="signal peptide" evidence="1">
    <location>
        <begin position="1"/>
        <end position="18"/>
    </location>
</feature>
<dbReference type="Proteomes" id="UP000014500">
    <property type="component" value="Unassembled WGS sequence"/>
</dbReference>
<keyword evidence="1" id="KW-0732">Signal</keyword>
<evidence type="ECO:0000313" key="3">
    <source>
        <dbReference type="Proteomes" id="UP000014500"/>
    </source>
</evidence>